<evidence type="ECO:0000313" key="1">
    <source>
        <dbReference type="EMBL" id="KAL3045730.1"/>
    </source>
</evidence>
<gene>
    <name evidence="1" type="ORF">OYC64_013895</name>
</gene>
<reference evidence="1 2" key="2">
    <citation type="journal article" date="2024" name="G3 (Bethesda)">
        <title>The genome of the cryopelagic Antarctic bald notothen, Trematomus borchgrevinki.</title>
        <authorList>
            <person name="Rayamajhi N."/>
            <person name="Rivera-Colon A.G."/>
            <person name="Minhas B.F."/>
            <person name="Cheng C.C."/>
            <person name="Catchen J.M."/>
        </authorList>
    </citation>
    <scope>NUCLEOTIDE SEQUENCE [LARGE SCALE GENOMIC DNA]</scope>
    <source>
        <strain evidence="1">AGRC-2024</strain>
    </source>
</reference>
<evidence type="ECO:0000313" key="2">
    <source>
        <dbReference type="Proteomes" id="UP001619887"/>
    </source>
</evidence>
<dbReference type="AlphaFoldDB" id="A0ABD2FWC2"/>
<reference evidence="1 2" key="1">
    <citation type="journal article" date="2022" name="G3 (Bethesda)">
        <title>Evaluating Illumina-, Nanopore-, and PacBio-based genome assembly strategies with the bald notothen, Trematomus borchgrevinki.</title>
        <authorList>
            <person name="Rayamajhi N."/>
            <person name="Cheng C.C."/>
            <person name="Catchen J.M."/>
        </authorList>
    </citation>
    <scope>NUCLEOTIDE SEQUENCE [LARGE SCALE GENOMIC DNA]</scope>
    <source>
        <strain evidence="1">AGRC-2024</strain>
    </source>
</reference>
<sequence length="72" mass="8145">MKTVASGVSEELTDCKDIHLTSMKTVASGVYEELTRVKRGPPPHHRLPMLLKNLWMFSALGKYSRLSSLWDV</sequence>
<dbReference type="Proteomes" id="UP001619887">
    <property type="component" value="Unassembled WGS sequence"/>
</dbReference>
<accession>A0ABD2FWC2</accession>
<keyword evidence="2" id="KW-1185">Reference proteome</keyword>
<dbReference type="EMBL" id="JBIYXZ010002086">
    <property type="protein sequence ID" value="KAL3045730.1"/>
    <property type="molecule type" value="Genomic_DNA"/>
</dbReference>
<proteinExistence type="predicted"/>
<protein>
    <submittedName>
        <fullName evidence="1">Uncharacterized protein</fullName>
    </submittedName>
</protein>
<organism evidence="1 2">
    <name type="scientific">Pagothenia borchgrevinki</name>
    <name type="common">Bald rockcod</name>
    <name type="synonym">Trematomus borchgrevinki</name>
    <dbReference type="NCBI Taxonomy" id="8213"/>
    <lineage>
        <taxon>Eukaryota</taxon>
        <taxon>Metazoa</taxon>
        <taxon>Chordata</taxon>
        <taxon>Craniata</taxon>
        <taxon>Vertebrata</taxon>
        <taxon>Euteleostomi</taxon>
        <taxon>Actinopterygii</taxon>
        <taxon>Neopterygii</taxon>
        <taxon>Teleostei</taxon>
        <taxon>Neoteleostei</taxon>
        <taxon>Acanthomorphata</taxon>
        <taxon>Eupercaria</taxon>
        <taxon>Perciformes</taxon>
        <taxon>Notothenioidei</taxon>
        <taxon>Nototheniidae</taxon>
        <taxon>Pagothenia</taxon>
    </lineage>
</organism>
<name>A0ABD2FWC2_PAGBO</name>
<comment type="caution">
    <text evidence="1">The sequence shown here is derived from an EMBL/GenBank/DDBJ whole genome shotgun (WGS) entry which is preliminary data.</text>
</comment>